<feature type="binding site" evidence="9">
    <location>
        <position position="154"/>
    </location>
    <ligand>
        <name>GTP</name>
        <dbReference type="ChEBI" id="CHEBI:37565"/>
    </ligand>
</feature>
<dbReference type="GO" id="GO:0005829">
    <property type="term" value="C:cytosol"/>
    <property type="evidence" value="ECO:0007669"/>
    <property type="project" value="TreeGrafter"/>
</dbReference>
<evidence type="ECO:0000256" key="9">
    <source>
        <dbReference type="HAMAP-Rule" id="MF_00179"/>
    </source>
</evidence>
<dbReference type="HAMAP" id="MF_00179">
    <property type="entry name" value="RibA"/>
    <property type="match status" value="1"/>
</dbReference>
<dbReference type="GO" id="GO:0003935">
    <property type="term" value="F:GTP cyclohydrolase II activity"/>
    <property type="evidence" value="ECO:0007669"/>
    <property type="project" value="UniProtKB-UniRule"/>
</dbReference>
<feature type="binding site" evidence="9">
    <location>
        <position position="149"/>
    </location>
    <ligand>
        <name>GTP</name>
        <dbReference type="ChEBI" id="CHEBI:37565"/>
    </ligand>
</feature>
<evidence type="ECO:0000256" key="5">
    <source>
        <dbReference type="ARBA" id="ARBA00022801"/>
    </source>
</evidence>
<keyword evidence="2 9" id="KW-0686">Riboflavin biosynthesis</keyword>
<dbReference type="GO" id="GO:0009231">
    <property type="term" value="P:riboflavin biosynthetic process"/>
    <property type="evidence" value="ECO:0007669"/>
    <property type="project" value="UniProtKB-UniRule"/>
</dbReference>
<keyword evidence="5 9" id="KW-0378">Hydrolase</keyword>
<dbReference type="PANTHER" id="PTHR21327:SF18">
    <property type="entry name" value="3,4-DIHYDROXY-2-BUTANONE 4-PHOSPHATE SYNTHASE"/>
    <property type="match status" value="1"/>
</dbReference>
<dbReference type="InterPro" id="IPR000926">
    <property type="entry name" value="RibA"/>
</dbReference>
<evidence type="ECO:0000256" key="3">
    <source>
        <dbReference type="ARBA" id="ARBA00022723"/>
    </source>
</evidence>
<dbReference type="AlphaFoldDB" id="A0A520MRB0"/>
<feature type="binding site" evidence="9">
    <location>
        <begin position="92"/>
        <end position="94"/>
    </location>
    <ligand>
        <name>GTP</name>
        <dbReference type="ChEBI" id="CHEBI:37565"/>
    </ligand>
</feature>
<dbReference type="Gene3D" id="3.40.50.10990">
    <property type="entry name" value="GTP cyclohydrolase II"/>
    <property type="match status" value="1"/>
</dbReference>
<sequence>MNSCKFVSESELPTKFGDFTISAFEEPNGKDHIALTIGDIQKQDAVMCRVHSECLTGDALHSLRCDCGPQLQAALQMLSQNKSGILLYLRQEGRGIGLVNKIRAYALQDQGHDTVEANELLGFDADLREYNICLDILQHFKVSSVNLLTNNPKKVDALEEVGITVVKRTSLHEGANEKNKSYLDTKRDKMGHLR</sequence>
<dbReference type="InterPro" id="IPR032677">
    <property type="entry name" value="GTP_cyclohydro_II"/>
</dbReference>
<dbReference type="GO" id="GO:0005525">
    <property type="term" value="F:GTP binding"/>
    <property type="evidence" value="ECO:0007669"/>
    <property type="project" value="UniProtKB-KW"/>
</dbReference>
<dbReference type="NCBIfam" id="NF001591">
    <property type="entry name" value="PRK00393.1"/>
    <property type="match status" value="1"/>
</dbReference>
<comment type="function">
    <text evidence="9">Catalyzes the conversion of GTP to 2,5-diamino-6-ribosylamino-4(3H)-pyrimidinone 5'-phosphate (DARP), formate and pyrophosphate.</text>
</comment>
<evidence type="ECO:0000256" key="1">
    <source>
        <dbReference type="ARBA" id="ARBA00004853"/>
    </source>
</evidence>
<dbReference type="SUPFAM" id="SSF142695">
    <property type="entry name" value="RibA-like"/>
    <property type="match status" value="1"/>
</dbReference>
<dbReference type="FunFam" id="3.40.50.10990:FF:000002">
    <property type="entry name" value="GTP cyclohydrolase-2"/>
    <property type="match status" value="1"/>
</dbReference>
<dbReference type="InterPro" id="IPR036144">
    <property type="entry name" value="RibA-like_sf"/>
</dbReference>
<comment type="similarity">
    <text evidence="9">Belongs to the GTP cyclohydrolase II family.</text>
</comment>
<dbReference type="EMBL" id="SHBK01000030">
    <property type="protein sequence ID" value="RZO23757.1"/>
    <property type="molecule type" value="Genomic_DNA"/>
</dbReference>
<reference evidence="11 12" key="1">
    <citation type="submission" date="2019-02" db="EMBL/GenBank/DDBJ databases">
        <title>Prokaryotic population dynamics and viral predation in marine succession experiment using metagenomics: the confinement effect.</title>
        <authorList>
            <person name="Haro-Moreno J.M."/>
            <person name="Rodriguez-Valera F."/>
            <person name="Lopez-Perez M."/>
        </authorList>
    </citation>
    <scope>NUCLEOTIDE SEQUENCE [LARGE SCALE GENOMIC DNA]</scope>
    <source>
        <strain evidence="11">MED-G165</strain>
    </source>
</reference>
<feature type="active site" description="Nucleophile" evidence="9">
    <location>
        <position position="128"/>
    </location>
</feature>
<comment type="pathway">
    <text evidence="1 9">Cofactor biosynthesis; riboflavin biosynthesis; 5-amino-6-(D-ribitylamino)uracil from GTP: step 1/4.</text>
</comment>
<dbReference type="EC" id="3.5.4.25" evidence="9"/>
<dbReference type="Proteomes" id="UP000316449">
    <property type="component" value="Unassembled WGS sequence"/>
</dbReference>
<keyword evidence="3 9" id="KW-0479">Metal-binding</keyword>
<feature type="binding site" evidence="9">
    <location>
        <position position="54"/>
    </location>
    <ligand>
        <name>Zn(2+)</name>
        <dbReference type="ChEBI" id="CHEBI:29105"/>
        <note>catalytic</note>
    </ligand>
</feature>
<protein>
    <recommendedName>
        <fullName evidence="9">GTP cyclohydrolase-2</fullName>
        <ecNumber evidence="9">3.5.4.25</ecNumber>
    </recommendedName>
    <alternativeName>
        <fullName evidence="9">GTP cyclohydrolase II</fullName>
    </alternativeName>
</protein>
<dbReference type="NCBIfam" id="TIGR00505">
    <property type="entry name" value="ribA"/>
    <property type="match status" value="1"/>
</dbReference>
<evidence type="ECO:0000256" key="7">
    <source>
        <dbReference type="ARBA" id="ARBA00023134"/>
    </source>
</evidence>
<comment type="catalytic activity">
    <reaction evidence="8 9">
        <text>GTP + 4 H2O = 2,5-diamino-6-hydroxy-4-(5-phosphoribosylamino)-pyrimidine + formate + 2 phosphate + 3 H(+)</text>
        <dbReference type="Rhea" id="RHEA:23704"/>
        <dbReference type="ChEBI" id="CHEBI:15377"/>
        <dbReference type="ChEBI" id="CHEBI:15378"/>
        <dbReference type="ChEBI" id="CHEBI:15740"/>
        <dbReference type="ChEBI" id="CHEBI:37565"/>
        <dbReference type="ChEBI" id="CHEBI:43474"/>
        <dbReference type="ChEBI" id="CHEBI:58614"/>
        <dbReference type="EC" id="3.5.4.25"/>
    </reaction>
</comment>
<dbReference type="PANTHER" id="PTHR21327">
    <property type="entry name" value="GTP CYCLOHYDROLASE II-RELATED"/>
    <property type="match status" value="1"/>
</dbReference>
<keyword evidence="6 9" id="KW-0862">Zinc</keyword>
<dbReference type="Pfam" id="PF00925">
    <property type="entry name" value="GTP_cyclohydro2"/>
    <property type="match status" value="1"/>
</dbReference>
<evidence type="ECO:0000256" key="6">
    <source>
        <dbReference type="ARBA" id="ARBA00022833"/>
    </source>
</evidence>
<comment type="cofactor">
    <cofactor evidence="9">
        <name>Zn(2+)</name>
        <dbReference type="ChEBI" id="CHEBI:29105"/>
    </cofactor>
    <text evidence="9">Binds 1 zinc ion per subunit.</text>
</comment>
<organism evidence="11 12">
    <name type="scientific">SAR86 cluster bacterium</name>
    <dbReference type="NCBI Taxonomy" id="2030880"/>
    <lineage>
        <taxon>Bacteria</taxon>
        <taxon>Pseudomonadati</taxon>
        <taxon>Pseudomonadota</taxon>
        <taxon>Gammaproteobacteria</taxon>
        <taxon>SAR86 cluster</taxon>
    </lineage>
</organism>
<evidence type="ECO:0000256" key="8">
    <source>
        <dbReference type="ARBA" id="ARBA00049295"/>
    </source>
</evidence>
<feature type="domain" description="GTP cyclohydrolase II" evidence="10">
    <location>
        <begin position="8"/>
        <end position="169"/>
    </location>
</feature>
<comment type="caution">
    <text evidence="11">The sequence shown here is derived from an EMBL/GenBank/DDBJ whole genome shotgun (WGS) entry which is preliminary data.</text>
</comment>
<evidence type="ECO:0000256" key="4">
    <source>
        <dbReference type="ARBA" id="ARBA00022741"/>
    </source>
</evidence>
<gene>
    <name evidence="9 11" type="primary">ribA</name>
    <name evidence="11" type="ORF">EVA98_02485</name>
</gene>
<feature type="binding site" evidence="9">
    <location>
        <position position="114"/>
    </location>
    <ligand>
        <name>GTP</name>
        <dbReference type="ChEBI" id="CHEBI:37565"/>
    </ligand>
</feature>
<accession>A0A520MRB0</accession>
<evidence type="ECO:0000313" key="12">
    <source>
        <dbReference type="Proteomes" id="UP000316449"/>
    </source>
</evidence>
<evidence type="ECO:0000259" key="10">
    <source>
        <dbReference type="Pfam" id="PF00925"/>
    </source>
</evidence>
<keyword evidence="7 9" id="KW-0342">GTP-binding</keyword>
<evidence type="ECO:0000256" key="2">
    <source>
        <dbReference type="ARBA" id="ARBA00022619"/>
    </source>
</evidence>
<dbReference type="GO" id="GO:0008270">
    <property type="term" value="F:zinc ion binding"/>
    <property type="evidence" value="ECO:0007669"/>
    <property type="project" value="UniProtKB-UniRule"/>
</dbReference>
<name>A0A520MRB0_9GAMM</name>
<feature type="binding site" evidence="9">
    <location>
        <begin position="49"/>
        <end position="53"/>
    </location>
    <ligand>
        <name>GTP</name>
        <dbReference type="ChEBI" id="CHEBI:37565"/>
    </ligand>
</feature>
<feature type="binding site" evidence="9">
    <location>
        <position position="65"/>
    </location>
    <ligand>
        <name>Zn(2+)</name>
        <dbReference type="ChEBI" id="CHEBI:29105"/>
        <note>catalytic</note>
    </ligand>
</feature>
<proteinExistence type="inferred from homology"/>
<feature type="binding site" evidence="9">
    <location>
        <position position="67"/>
    </location>
    <ligand>
        <name>Zn(2+)</name>
        <dbReference type="ChEBI" id="CHEBI:29105"/>
        <note>catalytic</note>
    </ligand>
</feature>
<evidence type="ECO:0000313" key="11">
    <source>
        <dbReference type="EMBL" id="RZO23757.1"/>
    </source>
</evidence>
<dbReference type="UniPathway" id="UPA00275">
    <property type="reaction ID" value="UER00400"/>
</dbReference>
<feature type="binding site" evidence="9">
    <location>
        <position position="70"/>
    </location>
    <ligand>
        <name>GTP</name>
        <dbReference type="ChEBI" id="CHEBI:37565"/>
    </ligand>
</feature>
<feature type="active site" description="Proton acceptor" evidence="9">
    <location>
        <position position="126"/>
    </location>
</feature>
<dbReference type="CDD" id="cd00641">
    <property type="entry name" value="GTP_cyclohydro2"/>
    <property type="match status" value="1"/>
</dbReference>
<keyword evidence="4 9" id="KW-0547">Nucleotide-binding</keyword>